<organism evidence="2 3">
    <name type="scientific">Panicum virgatum</name>
    <name type="common">Blackwell switchgrass</name>
    <dbReference type="NCBI Taxonomy" id="38727"/>
    <lineage>
        <taxon>Eukaryota</taxon>
        <taxon>Viridiplantae</taxon>
        <taxon>Streptophyta</taxon>
        <taxon>Embryophyta</taxon>
        <taxon>Tracheophyta</taxon>
        <taxon>Spermatophyta</taxon>
        <taxon>Magnoliopsida</taxon>
        <taxon>Liliopsida</taxon>
        <taxon>Poales</taxon>
        <taxon>Poaceae</taxon>
        <taxon>PACMAD clade</taxon>
        <taxon>Panicoideae</taxon>
        <taxon>Panicodae</taxon>
        <taxon>Paniceae</taxon>
        <taxon>Panicinae</taxon>
        <taxon>Panicum</taxon>
        <taxon>Panicum sect. Hiantes</taxon>
    </lineage>
</organism>
<protein>
    <submittedName>
        <fullName evidence="2">Uncharacterized protein</fullName>
    </submittedName>
</protein>
<evidence type="ECO:0000313" key="2">
    <source>
        <dbReference type="EMBL" id="KAG2601338.1"/>
    </source>
</evidence>
<keyword evidence="1" id="KW-0732">Signal</keyword>
<reference evidence="2" key="1">
    <citation type="submission" date="2020-05" db="EMBL/GenBank/DDBJ databases">
        <title>WGS assembly of Panicum virgatum.</title>
        <authorList>
            <person name="Lovell J.T."/>
            <person name="Jenkins J."/>
            <person name="Shu S."/>
            <person name="Juenger T.E."/>
            <person name="Schmutz J."/>
        </authorList>
    </citation>
    <scope>NUCLEOTIDE SEQUENCE</scope>
    <source>
        <strain evidence="2">AP13</strain>
    </source>
</reference>
<comment type="caution">
    <text evidence="2">The sequence shown here is derived from an EMBL/GenBank/DDBJ whole genome shotgun (WGS) entry which is preliminary data.</text>
</comment>
<sequence length="63" mass="6346">MAGDSLRVLLVLLVVQVCLLVAMAASAVHGRPGPGPGPVAVDTTPACCLYNPDCCQVDAGDKP</sequence>
<keyword evidence="3" id="KW-1185">Reference proteome</keyword>
<dbReference type="Proteomes" id="UP000823388">
    <property type="component" value="Chromosome 5K"/>
</dbReference>
<gene>
    <name evidence="2" type="ORF">PVAP13_5KG583200</name>
</gene>
<dbReference type="EMBL" id="CM029045">
    <property type="protein sequence ID" value="KAG2601338.1"/>
    <property type="molecule type" value="Genomic_DNA"/>
</dbReference>
<proteinExistence type="predicted"/>
<dbReference type="AlphaFoldDB" id="A0A8T0SVP1"/>
<feature type="signal peptide" evidence="1">
    <location>
        <begin position="1"/>
        <end position="24"/>
    </location>
</feature>
<accession>A0A8T0SVP1</accession>
<name>A0A8T0SVP1_PANVG</name>
<evidence type="ECO:0000313" key="3">
    <source>
        <dbReference type="Proteomes" id="UP000823388"/>
    </source>
</evidence>
<feature type="chain" id="PRO_5035937941" evidence="1">
    <location>
        <begin position="25"/>
        <end position="63"/>
    </location>
</feature>
<evidence type="ECO:0000256" key="1">
    <source>
        <dbReference type="SAM" id="SignalP"/>
    </source>
</evidence>